<reference evidence="9 10" key="1">
    <citation type="submission" date="2024-09" db="EMBL/GenBank/DDBJ databases">
        <authorList>
            <person name="Pan X."/>
        </authorList>
    </citation>
    <scope>NUCLEOTIDE SEQUENCE [LARGE SCALE GENOMIC DNA]</scope>
    <source>
        <strain evidence="9 10">B2969</strain>
    </source>
</reference>
<dbReference type="InterPro" id="IPR000620">
    <property type="entry name" value="EamA_dom"/>
</dbReference>
<evidence type="ECO:0000256" key="3">
    <source>
        <dbReference type="ARBA" id="ARBA00022475"/>
    </source>
</evidence>
<dbReference type="InterPro" id="IPR037185">
    <property type="entry name" value="EmrE-like"/>
</dbReference>
<evidence type="ECO:0000256" key="1">
    <source>
        <dbReference type="ARBA" id="ARBA00004651"/>
    </source>
</evidence>
<feature type="transmembrane region" description="Helical" evidence="7">
    <location>
        <begin position="203"/>
        <end position="221"/>
    </location>
</feature>
<comment type="subcellular location">
    <subcellularLocation>
        <location evidence="1">Cell membrane</location>
        <topology evidence="1">Multi-pass membrane protein</topology>
    </subcellularLocation>
</comment>
<evidence type="ECO:0000313" key="9">
    <source>
        <dbReference type="EMBL" id="MFH8252772.1"/>
    </source>
</evidence>
<dbReference type="RefSeq" id="WP_397558203.1">
    <property type="nucleotide sequence ID" value="NZ_JBIQWL010000012.1"/>
</dbReference>
<feature type="transmembrane region" description="Helical" evidence="7">
    <location>
        <begin position="94"/>
        <end position="112"/>
    </location>
</feature>
<feature type="transmembrane region" description="Helical" evidence="7">
    <location>
        <begin position="38"/>
        <end position="56"/>
    </location>
</feature>
<feature type="transmembrane region" description="Helical" evidence="7">
    <location>
        <begin position="119"/>
        <end position="137"/>
    </location>
</feature>
<dbReference type="Proteomes" id="UP001610861">
    <property type="component" value="Unassembled WGS sequence"/>
</dbReference>
<evidence type="ECO:0000256" key="4">
    <source>
        <dbReference type="ARBA" id="ARBA00022692"/>
    </source>
</evidence>
<name>A0ABW7QEZ4_9MICO</name>
<feature type="transmembrane region" description="Helical" evidence="7">
    <location>
        <begin position="68"/>
        <end position="88"/>
    </location>
</feature>
<evidence type="ECO:0000256" key="2">
    <source>
        <dbReference type="ARBA" id="ARBA00007362"/>
    </source>
</evidence>
<feature type="transmembrane region" description="Helical" evidence="7">
    <location>
        <begin position="233"/>
        <end position="252"/>
    </location>
</feature>
<feature type="domain" description="EamA" evidence="8">
    <location>
        <begin position="143"/>
        <end position="274"/>
    </location>
</feature>
<sequence>MTPRRGQTSAIALVVTGLACQEVGASLAVLLFPQVGPLGMVMLRLAFSAIVLLLIARPSVRGHSRAGWTAVVAFGLVLAVMNGLFYLALQRLPLGVTVTIEVLGPLVLSIVAARRASAWVWAAVAFAGVLALGGGGWDRLDPLGVLFALGAAASWAFYILASARVGREFPRLDGLALAMTVGALVSLPFGIASAGSALLRPEILALGAAVAVLSSTIPYAFELIALRRLAASAFAILMSLAPATAALAGWLLLGQTLAWLEILGIGLVIVASIGAVRSSQRAAREAAEPIG</sequence>
<dbReference type="Pfam" id="PF00892">
    <property type="entry name" value="EamA"/>
    <property type="match status" value="1"/>
</dbReference>
<feature type="transmembrane region" description="Helical" evidence="7">
    <location>
        <begin position="143"/>
        <end position="163"/>
    </location>
</feature>
<comment type="caution">
    <text evidence="9">The sequence shown here is derived from an EMBL/GenBank/DDBJ whole genome shotgun (WGS) entry which is preliminary data.</text>
</comment>
<evidence type="ECO:0000256" key="5">
    <source>
        <dbReference type="ARBA" id="ARBA00022989"/>
    </source>
</evidence>
<dbReference type="PANTHER" id="PTHR42920:SF5">
    <property type="entry name" value="EAMA DOMAIN-CONTAINING PROTEIN"/>
    <property type="match status" value="1"/>
</dbReference>
<accession>A0ABW7QEZ4</accession>
<keyword evidence="10" id="KW-1185">Reference proteome</keyword>
<keyword evidence="5 7" id="KW-1133">Transmembrane helix</keyword>
<keyword evidence="6 7" id="KW-0472">Membrane</keyword>
<keyword evidence="3" id="KW-1003">Cell membrane</keyword>
<protein>
    <submittedName>
        <fullName evidence="9">EamA family transporter</fullName>
    </submittedName>
</protein>
<comment type="similarity">
    <text evidence="2">Belongs to the EamA transporter family.</text>
</comment>
<dbReference type="EMBL" id="JBIQWL010000012">
    <property type="protein sequence ID" value="MFH8252772.1"/>
    <property type="molecule type" value="Genomic_DNA"/>
</dbReference>
<keyword evidence="4 7" id="KW-0812">Transmembrane</keyword>
<gene>
    <name evidence="9" type="ORF">ACH3VR_20570</name>
</gene>
<evidence type="ECO:0000256" key="7">
    <source>
        <dbReference type="SAM" id="Phobius"/>
    </source>
</evidence>
<organism evidence="9 10">
    <name type="scientific">Microbacterium alkaliflavum</name>
    <dbReference type="NCBI Taxonomy" id="3248839"/>
    <lineage>
        <taxon>Bacteria</taxon>
        <taxon>Bacillati</taxon>
        <taxon>Actinomycetota</taxon>
        <taxon>Actinomycetes</taxon>
        <taxon>Micrococcales</taxon>
        <taxon>Microbacteriaceae</taxon>
        <taxon>Microbacterium</taxon>
    </lineage>
</organism>
<proteinExistence type="inferred from homology"/>
<dbReference type="SUPFAM" id="SSF103481">
    <property type="entry name" value="Multidrug resistance efflux transporter EmrE"/>
    <property type="match status" value="2"/>
</dbReference>
<feature type="transmembrane region" description="Helical" evidence="7">
    <location>
        <begin position="258"/>
        <end position="276"/>
    </location>
</feature>
<evidence type="ECO:0000256" key="6">
    <source>
        <dbReference type="ARBA" id="ARBA00023136"/>
    </source>
</evidence>
<dbReference type="PANTHER" id="PTHR42920">
    <property type="entry name" value="OS03G0707200 PROTEIN-RELATED"/>
    <property type="match status" value="1"/>
</dbReference>
<evidence type="ECO:0000259" key="8">
    <source>
        <dbReference type="Pfam" id="PF00892"/>
    </source>
</evidence>
<dbReference type="PROSITE" id="PS51257">
    <property type="entry name" value="PROKAR_LIPOPROTEIN"/>
    <property type="match status" value="1"/>
</dbReference>
<evidence type="ECO:0000313" key="10">
    <source>
        <dbReference type="Proteomes" id="UP001610861"/>
    </source>
</evidence>
<dbReference type="InterPro" id="IPR051258">
    <property type="entry name" value="Diverse_Substrate_Transporter"/>
</dbReference>
<feature type="transmembrane region" description="Helical" evidence="7">
    <location>
        <begin position="175"/>
        <end position="197"/>
    </location>
</feature>